<feature type="region of interest" description="Disordered" evidence="1">
    <location>
        <begin position="343"/>
        <end position="364"/>
    </location>
</feature>
<dbReference type="EMBL" id="ML143498">
    <property type="protein sequence ID" value="TBU23662.1"/>
    <property type="molecule type" value="Genomic_DNA"/>
</dbReference>
<feature type="domain" description="MAGE" evidence="2">
    <location>
        <begin position="60"/>
        <end position="120"/>
    </location>
</feature>
<evidence type="ECO:0000313" key="3">
    <source>
        <dbReference type="EMBL" id="TBU23662.1"/>
    </source>
</evidence>
<dbReference type="OrthoDB" id="205198at2759"/>
<dbReference type="InterPro" id="IPR041898">
    <property type="entry name" value="MAGE_WH1"/>
</dbReference>
<gene>
    <name evidence="3" type="ORF">BD311DRAFT_730900</name>
</gene>
<dbReference type="Gene3D" id="1.10.10.1210">
    <property type="entry name" value="MAGE homology domain, winged helix WH2 motif"/>
    <property type="match status" value="1"/>
</dbReference>
<dbReference type="Gene3D" id="1.10.10.1200">
    <property type="entry name" value="MAGE homology domain, winged helix WH1 motif"/>
    <property type="match status" value="1"/>
</dbReference>
<evidence type="ECO:0000259" key="2">
    <source>
        <dbReference type="PROSITE" id="PS50838"/>
    </source>
</evidence>
<proteinExistence type="predicted"/>
<dbReference type="PANTHER" id="PTHR11736">
    <property type="entry name" value="MELANOMA-ASSOCIATED ANTIGEN MAGE ANTIGEN"/>
    <property type="match status" value="1"/>
</dbReference>
<accession>A0A4Q9MCE7</accession>
<dbReference type="InterPro" id="IPR037445">
    <property type="entry name" value="MAGE"/>
</dbReference>
<dbReference type="PANTHER" id="PTHR11736:SF14">
    <property type="entry name" value="NSE3 HOMOLOG, SMC5-SMC6 COMPLEX COMPONENT"/>
    <property type="match status" value="1"/>
</dbReference>
<feature type="compositionally biased region" description="Polar residues" evidence="1">
    <location>
        <begin position="1"/>
        <end position="20"/>
    </location>
</feature>
<protein>
    <submittedName>
        <fullName evidence="3">MAGE-domain-containing protein</fullName>
    </submittedName>
</protein>
<dbReference type="PROSITE" id="PS50838">
    <property type="entry name" value="MAGE"/>
    <property type="match status" value="1"/>
</dbReference>
<evidence type="ECO:0000256" key="1">
    <source>
        <dbReference type="SAM" id="MobiDB-lite"/>
    </source>
</evidence>
<feature type="compositionally biased region" description="Acidic residues" evidence="1">
    <location>
        <begin position="33"/>
        <end position="52"/>
    </location>
</feature>
<dbReference type="Pfam" id="PF01454">
    <property type="entry name" value="MAGE"/>
    <property type="match status" value="1"/>
</dbReference>
<dbReference type="InterPro" id="IPR002190">
    <property type="entry name" value="MHD_dom"/>
</dbReference>
<dbReference type="SMART" id="SM01373">
    <property type="entry name" value="MAGE"/>
    <property type="match status" value="1"/>
</dbReference>
<sequence length="389" mass="42628">MARQTRSQRGPQASQSQPPRATQAGRSRRAQVEEEPEEEQVAQDVYDEDEGELDKAQGEIEKKARDLVRLALFNEQRRMPLRRDEISKKVLGSASRTFSSVLAAANQILQKTFGMELVEMQAMPSDKDMSEKDADLLKTTGVKKKAAPTGTKSYILRSLLDPTLIEQACAPDAEIREIEQKEHVDENEEFAEDDNPVGQRSTGSIFAWHASDQLAATGILYVVLALILVEGRVVNDGDLRAMLKRLQLPASASVPLSSQATNSQSFTIDAYLAQLTRQGYLEKLRAGTAAAGKGGQKRARATQAPAGGDDHLQAFEWRWGPRALTEVGERGIAQFVAEFMAGQPGHGEDEDEEEDAVGAGRDEGTQRRVQVIYKGIERAAAGGQLLEAR</sequence>
<name>A0A4Q9MCE7_9APHY</name>
<organism evidence="3">
    <name type="scientific">Dichomitus squalens</name>
    <dbReference type="NCBI Taxonomy" id="114155"/>
    <lineage>
        <taxon>Eukaryota</taxon>
        <taxon>Fungi</taxon>
        <taxon>Dikarya</taxon>
        <taxon>Basidiomycota</taxon>
        <taxon>Agaricomycotina</taxon>
        <taxon>Agaricomycetes</taxon>
        <taxon>Polyporales</taxon>
        <taxon>Polyporaceae</taxon>
        <taxon>Dichomitus</taxon>
    </lineage>
</organism>
<feature type="region of interest" description="Disordered" evidence="1">
    <location>
        <begin position="1"/>
        <end position="58"/>
    </location>
</feature>
<reference evidence="3" key="1">
    <citation type="submission" date="2019-01" db="EMBL/GenBank/DDBJ databases">
        <title>Draft genome sequences of three monokaryotic isolates of the white-rot basidiomycete fungus Dichomitus squalens.</title>
        <authorList>
            <consortium name="DOE Joint Genome Institute"/>
            <person name="Lopez S.C."/>
            <person name="Andreopoulos B."/>
            <person name="Pangilinan J."/>
            <person name="Lipzen A."/>
            <person name="Riley R."/>
            <person name="Ahrendt S."/>
            <person name="Ng V."/>
            <person name="Barry K."/>
            <person name="Daum C."/>
            <person name="Grigoriev I.V."/>
            <person name="Hilden K.S."/>
            <person name="Makela M.R."/>
            <person name="de Vries R.P."/>
        </authorList>
    </citation>
    <scope>NUCLEOTIDE SEQUENCE [LARGE SCALE GENOMIC DNA]</scope>
    <source>
        <strain evidence="3">OM18370.1</strain>
    </source>
</reference>
<dbReference type="AlphaFoldDB" id="A0A4Q9MCE7"/>
<dbReference type="InterPro" id="IPR041899">
    <property type="entry name" value="MAGE_WH2"/>
</dbReference>
<dbReference type="GO" id="GO:0005634">
    <property type="term" value="C:nucleus"/>
    <property type="evidence" value="ECO:0007669"/>
    <property type="project" value="TreeGrafter"/>
</dbReference>
<dbReference type="GO" id="GO:0006281">
    <property type="term" value="P:DNA repair"/>
    <property type="evidence" value="ECO:0007669"/>
    <property type="project" value="TreeGrafter"/>
</dbReference>
<dbReference type="Proteomes" id="UP000292957">
    <property type="component" value="Unassembled WGS sequence"/>
</dbReference>